<evidence type="ECO:0000256" key="2">
    <source>
        <dbReference type="SAM" id="Coils"/>
    </source>
</evidence>
<feature type="region of interest" description="Disordered" evidence="3">
    <location>
        <begin position="880"/>
        <end position="907"/>
    </location>
</feature>
<feature type="compositionally biased region" description="Basic and acidic residues" evidence="3">
    <location>
        <begin position="897"/>
        <end position="907"/>
    </location>
</feature>
<dbReference type="InterPro" id="IPR001878">
    <property type="entry name" value="Znf_CCHC"/>
</dbReference>
<feature type="non-terminal residue" evidence="5">
    <location>
        <position position="1"/>
    </location>
</feature>
<dbReference type="Proteomes" id="UP001189429">
    <property type="component" value="Unassembled WGS sequence"/>
</dbReference>
<accession>A0ABN9UV87</accession>
<keyword evidence="1" id="KW-0479">Metal-binding</keyword>
<evidence type="ECO:0000313" key="5">
    <source>
        <dbReference type="EMBL" id="CAK0864017.1"/>
    </source>
</evidence>
<feature type="domain" description="CCHC-type" evidence="4">
    <location>
        <begin position="277"/>
        <end position="291"/>
    </location>
</feature>
<evidence type="ECO:0000256" key="1">
    <source>
        <dbReference type="PROSITE-ProRule" id="PRU00047"/>
    </source>
</evidence>
<protein>
    <recommendedName>
        <fullName evidence="4">CCHC-type domain-containing protein</fullName>
    </recommendedName>
</protein>
<dbReference type="PROSITE" id="PS50158">
    <property type="entry name" value="ZF_CCHC"/>
    <property type="match status" value="2"/>
</dbReference>
<dbReference type="EMBL" id="CAUYUJ010016323">
    <property type="protein sequence ID" value="CAK0864017.1"/>
    <property type="molecule type" value="Genomic_DNA"/>
</dbReference>
<proteinExistence type="predicted"/>
<keyword evidence="2" id="KW-0175">Coiled coil</keyword>
<dbReference type="SMART" id="SM00343">
    <property type="entry name" value="ZnF_C2HC"/>
    <property type="match status" value="2"/>
</dbReference>
<keyword evidence="1" id="KW-0863">Zinc-finger</keyword>
<evidence type="ECO:0000259" key="4">
    <source>
        <dbReference type="PROSITE" id="PS50158"/>
    </source>
</evidence>
<feature type="coiled-coil region" evidence="2">
    <location>
        <begin position="528"/>
        <end position="555"/>
    </location>
</feature>
<dbReference type="Gene3D" id="4.10.60.10">
    <property type="entry name" value="Zinc finger, CCHC-type"/>
    <property type="match status" value="1"/>
</dbReference>
<dbReference type="SUPFAM" id="SSF57756">
    <property type="entry name" value="Retrovirus zinc finger-like domains"/>
    <property type="match status" value="1"/>
</dbReference>
<sequence>AALQELQRVVGEQAAQIQRLTEGAQRPEAGADDKRPEITVDTKILSRIGIFSGADEEWRQRCFVFESTAGLVDLEQIMTHCEVTEETELGWATQSERAQLRMKVLYHLLIATTRGKALAILQMAPKNNGAIDWKRLKEEYEPKSGGRLTAMLMGALKPEWETAIRGGIRTWEAAWKGWEKSVSLYEAQCLERVTEGTRIVVVARWAPEDVKAVVRQALGAIGQDYNMLAKVVTDYIASGKVYETTGAPRGIQYDGPMPMDVGLVNENGDVGGREKKKCDKCGKPDHEAKDCGSHIKCDKCGKQGHKASECRSKPENAEVKGIVNEEDELWVMGVAESVTTINDSSKYVWVSIDSGSGADGCPLGFGRSSDDVGDPTSAELRTATNDEIQDYDERNVGIAFLDETGHEVMATNRFRIGDFSKLVLSCGIRVMRRAVIHLETGNSYMAPPSVNGIQRRVLTDIEWHLWSTQWLKSKGQRQHRHQNLKLHLRRQNLKLYLHHHRARLKELRRLGVIDAAIYGTKKQLWERLVKCEHQLDEKMKVKEALEERQRRLQEGVDPEVPRTLKIPEGPDAETVRQHELTHAKFEPWCLECVFGKGDAAPHRGVQFLTDREREVPVVQIDYHFLKDGGDEAEDAANRFSTTLAVIACDTGVPLQLSLPEKGGNRDYTVTSIVSFLRRLGATQLRLRSGGEPGIVSIANAVATKRLKFNNDKQKILQGQTRTIRAATEKMLGIKIGPGHVLWPWLARHVGFITEMFHIKANGRTPHQDATGTKYHGVVLRFAEAAMFKHPMSPSGHMTGGRRSRKSKSTWEKGILLGKTYESDEFLMGTSSLVHLVRTVRRLPEEDQCDLELVAKMVGVPWDRGIGQIGRPKGKRVVILPTAPPEKKQEETEVDDAKEEKKVPDTTV</sequence>
<comment type="caution">
    <text evidence="5">The sequence shown here is derived from an EMBL/GenBank/DDBJ whole genome shotgun (WGS) entry which is preliminary data.</text>
</comment>
<keyword evidence="6" id="KW-1185">Reference proteome</keyword>
<gene>
    <name evidence="5" type="ORF">PCOR1329_LOCUS52011</name>
</gene>
<feature type="domain" description="CCHC-type" evidence="4">
    <location>
        <begin position="296"/>
        <end position="312"/>
    </location>
</feature>
<evidence type="ECO:0000256" key="3">
    <source>
        <dbReference type="SAM" id="MobiDB-lite"/>
    </source>
</evidence>
<evidence type="ECO:0000313" key="6">
    <source>
        <dbReference type="Proteomes" id="UP001189429"/>
    </source>
</evidence>
<dbReference type="InterPro" id="IPR036875">
    <property type="entry name" value="Znf_CCHC_sf"/>
</dbReference>
<reference evidence="5" key="1">
    <citation type="submission" date="2023-10" db="EMBL/GenBank/DDBJ databases">
        <authorList>
            <person name="Chen Y."/>
            <person name="Shah S."/>
            <person name="Dougan E. K."/>
            <person name="Thang M."/>
            <person name="Chan C."/>
        </authorList>
    </citation>
    <scope>NUCLEOTIDE SEQUENCE [LARGE SCALE GENOMIC DNA]</scope>
</reference>
<keyword evidence="1" id="KW-0862">Zinc</keyword>
<name>A0ABN9UV87_9DINO</name>
<organism evidence="5 6">
    <name type="scientific">Prorocentrum cordatum</name>
    <dbReference type="NCBI Taxonomy" id="2364126"/>
    <lineage>
        <taxon>Eukaryota</taxon>
        <taxon>Sar</taxon>
        <taxon>Alveolata</taxon>
        <taxon>Dinophyceae</taxon>
        <taxon>Prorocentrales</taxon>
        <taxon>Prorocentraceae</taxon>
        <taxon>Prorocentrum</taxon>
    </lineage>
</organism>